<organism evidence="2 3">
    <name type="scientific">Hyphococcus luteus</name>
    <dbReference type="NCBI Taxonomy" id="2058213"/>
    <lineage>
        <taxon>Bacteria</taxon>
        <taxon>Pseudomonadati</taxon>
        <taxon>Pseudomonadota</taxon>
        <taxon>Alphaproteobacteria</taxon>
        <taxon>Parvularculales</taxon>
        <taxon>Parvularculaceae</taxon>
        <taxon>Hyphococcus</taxon>
    </lineage>
</organism>
<evidence type="ECO:0000313" key="3">
    <source>
        <dbReference type="Proteomes" id="UP000239504"/>
    </source>
</evidence>
<dbReference type="EMBL" id="PJCH01000010">
    <property type="protein sequence ID" value="PQA87199.1"/>
    <property type="molecule type" value="Genomic_DNA"/>
</dbReference>
<proteinExistence type="predicted"/>
<name>A0A2S7K3X3_9PROT</name>
<accession>A0A2S7K3X3</accession>
<dbReference type="Proteomes" id="UP000239504">
    <property type="component" value="Unassembled WGS sequence"/>
</dbReference>
<evidence type="ECO:0000313" key="2">
    <source>
        <dbReference type="EMBL" id="PQA87199.1"/>
    </source>
</evidence>
<evidence type="ECO:0008006" key="4">
    <source>
        <dbReference type="Google" id="ProtNLM"/>
    </source>
</evidence>
<comment type="caution">
    <text evidence="2">The sequence shown here is derived from an EMBL/GenBank/DDBJ whole genome shotgun (WGS) entry which is preliminary data.</text>
</comment>
<dbReference type="PROSITE" id="PS51257">
    <property type="entry name" value="PROKAR_LIPOPROTEIN"/>
    <property type="match status" value="1"/>
</dbReference>
<feature type="signal peptide" evidence="1">
    <location>
        <begin position="1"/>
        <end position="19"/>
    </location>
</feature>
<reference evidence="2 3" key="1">
    <citation type="submission" date="2017-12" db="EMBL/GenBank/DDBJ databases">
        <authorList>
            <person name="Hurst M.R.H."/>
        </authorList>
    </citation>
    <scope>NUCLEOTIDE SEQUENCE [LARGE SCALE GENOMIC DNA]</scope>
    <source>
        <strain evidence="2 3">SY-3-19</strain>
    </source>
</reference>
<protein>
    <recommendedName>
        <fullName evidence="4">Lipoprotein</fullName>
    </recommendedName>
</protein>
<keyword evidence="1" id="KW-0732">Signal</keyword>
<evidence type="ECO:0000256" key="1">
    <source>
        <dbReference type="SAM" id="SignalP"/>
    </source>
</evidence>
<feature type="chain" id="PRO_5015695722" description="Lipoprotein" evidence="1">
    <location>
        <begin position="20"/>
        <end position="222"/>
    </location>
</feature>
<dbReference type="AlphaFoldDB" id="A0A2S7K3X3"/>
<gene>
    <name evidence="2" type="ORF">CW354_14260</name>
</gene>
<keyword evidence="3" id="KW-1185">Reference proteome</keyword>
<dbReference type="RefSeq" id="WP_104830757.1">
    <property type="nucleotide sequence ID" value="NZ_PJCH01000010.1"/>
</dbReference>
<sequence>MIVRLMILPLVAVLSTGCATGRAISAKSFDDVGGINACVGGTALTRMIGGVDRTIAIPGGGFIEIHDVLVKPQGAGIGVALTSLATLGAWDLAESAASAGSDCDKRSKRSGSGGMFKCDFKKLRFFLHYADASADQMACWEMKEVWVGDSFNTMGDDSKCPIEYKNALSQIIDTADFPTAIHSWTTGAPADAQRAFQAQADVLSVYELLKLMTADNRANCPK</sequence>